<organism evidence="1 2">
    <name type="scientific">Bacillus songklensis</name>
    <dbReference type="NCBI Taxonomy" id="1069116"/>
    <lineage>
        <taxon>Bacteria</taxon>
        <taxon>Bacillati</taxon>
        <taxon>Bacillota</taxon>
        <taxon>Bacilli</taxon>
        <taxon>Bacillales</taxon>
        <taxon>Bacillaceae</taxon>
        <taxon>Bacillus</taxon>
    </lineage>
</organism>
<dbReference type="SUPFAM" id="SSF56059">
    <property type="entry name" value="Glutathione synthetase ATP-binding domain-like"/>
    <property type="match status" value="1"/>
</dbReference>
<accession>A0ABV8B788</accession>
<proteinExistence type="predicted"/>
<keyword evidence="2" id="KW-1185">Reference proteome</keyword>
<protein>
    <submittedName>
        <fullName evidence="1">YheC/YheD family protein</fullName>
    </submittedName>
</protein>
<comment type="caution">
    <text evidence="1">The sequence shown here is derived from an EMBL/GenBank/DDBJ whole genome shotgun (WGS) entry which is preliminary data.</text>
</comment>
<name>A0ABV8B788_9BACI</name>
<dbReference type="InterPro" id="IPR026838">
    <property type="entry name" value="YheC/D"/>
</dbReference>
<dbReference type="Proteomes" id="UP001595752">
    <property type="component" value="Unassembled WGS sequence"/>
</dbReference>
<reference evidence="2" key="1">
    <citation type="journal article" date="2019" name="Int. J. Syst. Evol. Microbiol.">
        <title>The Global Catalogue of Microorganisms (GCM) 10K type strain sequencing project: providing services to taxonomists for standard genome sequencing and annotation.</title>
        <authorList>
            <consortium name="The Broad Institute Genomics Platform"/>
            <consortium name="The Broad Institute Genome Sequencing Center for Infectious Disease"/>
            <person name="Wu L."/>
            <person name="Ma J."/>
        </authorList>
    </citation>
    <scope>NUCLEOTIDE SEQUENCE [LARGE SCALE GENOMIC DNA]</scope>
    <source>
        <strain evidence="2">CCUG 61889</strain>
    </source>
</reference>
<gene>
    <name evidence="1" type="ORF">ACFOU2_22210</name>
</gene>
<evidence type="ECO:0000313" key="2">
    <source>
        <dbReference type="Proteomes" id="UP001595752"/>
    </source>
</evidence>
<dbReference type="RefSeq" id="WP_377918412.1">
    <property type="nucleotide sequence ID" value="NZ_JBHRZT010000072.1"/>
</dbReference>
<evidence type="ECO:0000313" key="1">
    <source>
        <dbReference type="EMBL" id="MFC3886043.1"/>
    </source>
</evidence>
<sequence>MGAKWNKWKHYQVMKEEEALLNYLPETQLLTEQSLWELMNKYNHVIIKPRQGVLGRGITQVSFIGKDLYEIHAENRKITLTSREEVYNNLNDLKKLLHYKPYIVQQKIPLATIDDCPFDLRVMVQRKKNSATWVVTGKLAKVAAKGFFITNVAQNILPVEEAIQHSSLCQIHLQIQDLLSHIDRSALLAATQLETFYPKYRTIGFDIGLDQKGKVWIIEANFKSMISMFDLLKDKTMYQTIKSYEEG</sequence>
<dbReference type="Pfam" id="PF14398">
    <property type="entry name" value="ATPgrasp_YheCD"/>
    <property type="match status" value="1"/>
</dbReference>
<dbReference type="EMBL" id="JBHRZT010000072">
    <property type="protein sequence ID" value="MFC3886043.1"/>
    <property type="molecule type" value="Genomic_DNA"/>
</dbReference>
<dbReference type="Gene3D" id="3.30.470.20">
    <property type="entry name" value="ATP-grasp fold, B domain"/>
    <property type="match status" value="1"/>
</dbReference>